<dbReference type="Proteomes" id="UP001194746">
    <property type="component" value="Unassembled WGS sequence"/>
</dbReference>
<keyword evidence="2" id="KW-0813">Transport</keyword>
<dbReference type="PANTHER" id="PTHR23501:SF109">
    <property type="entry name" value="MAJOR FACILITATOR SUPERFAMILY (MFS) PROFILE DOMAIN-CONTAINING PROTEIN-RELATED"/>
    <property type="match status" value="1"/>
</dbReference>
<organism evidence="9 10">
    <name type="scientific">Aspergillus nanangensis</name>
    <dbReference type="NCBI Taxonomy" id="2582783"/>
    <lineage>
        <taxon>Eukaryota</taxon>
        <taxon>Fungi</taxon>
        <taxon>Dikarya</taxon>
        <taxon>Ascomycota</taxon>
        <taxon>Pezizomycotina</taxon>
        <taxon>Eurotiomycetes</taxon>
        <taxon>Eurotiomycetidae</taxon>
        <taxon>Eurotiales</taxon>
        <taxon>Aspergillaceae</taxon>
        <taxon>Aspergillus</taxon>
        <taxon>Aspergillus subgen. Circumdati</taxon>
    </lineage>
</organism>
<sequence>MSDPDSATPHAEHVAESIATPPPDQKTTATSSYAQSIKWWAAVGSCIFLYSISLAAYMCLVSLTSIINADVGPDESYTWIAPAWTVAAGTGMVVAGALSDVLGRRWFCIGTGLTGILAAIIGGVAPNVPTVIVSFVFLGLNQAGAVNSFAAVAELVARKHRGYIIGAMNESAVFWVVCGSYFGRRMTIDTDPSWRSIYWMILVCNVVGTVVLFFTYYPQTPLAIAHGHSYKNWADFDWIGLAGVIIGPTLFLVGVINIPNYSSTDAHFLAPFISGTICILLLGWYEGWMARQPLLHPFLFRRWRTFTAILVVAFVGGMLFYSLQSWFPAYLEMVLGEDAIQVGIDTMPLNAGTNIGGVGSAVLLPILGPRIGTTPMLVLGVALQFVFIPLMCVPGITGRGAALAISTLGGIGIGIVELLSILLVTLATPDEWIGFATGSLGLLRCMGGATGTAIYSAILLSKSKTLVPQYVSDAVLRWRLSEASTAQLTGILTGAVPGDPMSVDGVTPAIVEAAQIAVREAYRKSFSYIWLSSIAFAVISLGCALGTKDLSSALTLDVAQRLQDSNTEKDEEAGSALHMEVVDVKNTAKEQD</sequence>
<evidence type="ECO:0000256" key="2">
    <source>
        <dbReference type="ARBA" id="ARBA00022448"/>
    </source>
</evidence>
<evidence type="ECO:0000313" key="10">
    <source>
        <dbReference type="Proteomes" id="UP001194746"/>
    </source>
</evidence>
<gene>
    <name evidence="9" type="ORF">FE257_010694</name>
</gene>
<comment type="caution">
    <text evidence="9">The sequence shown here is derived from an EMBL/GenBank/DDBJ whole genome shotgun (WGS) entry which is preliminary data.</text>
</comment>
<evidence type="ECO:0000256" key="5">
    <source>
        <dbReference type="ARBA" id="ARBA00023136"/>
    </source>
</evidence>
<feature type="transmembrane region" description="Helical" evidence="7">
    <location>
        <begin position="163"/>
        <end position="182"/>
    </location>
</feature>
<feature type="domain" description="Major facilitator superfamily (MFS) profile" evidence="8">
    <location>
        <begin position="37"/>
        <end position="485"/>
    </location>
</feature>
<reference evidence="9" key="1">
    <citation type="journal article" date="2019" name="Beilstein J. Org. Chem.">
        <title>Nanangenines: drimane sesquiterpenoids as the dominant metabolite cohort of a novel Australian fungus, Aspergillus nanangensis.</title>
        <authorList>
            <person name="Lacey H.J."/>
            <person name="Gilchrist C.L.M."/>
            <person name="Crombie A."/>
            <person name="Kalaitzis J.A."/>
            <person name="Vuong D."/>
            <person name="Rutledge P.J."/>
            <person name="Turner P."/>
            <person name="Pitt J.I."/>
            <person name="Lacey E."/>
            <person name="Chooi Y.H."/>
            <person name="Piggott A.M."/>
        </authorList>
    </citation>
    <scope>NUCLEOTIDE SEQUENCE</scope>
    <source>
        <strain evidence="9">MST-FP2251</strain>
    </source>
</reference>
<feature type="compositionally biased region" description="Basic and acidic residues" evidence="6">
    <location>
        <begin position="580"/>
        <end position="592"/>
    </location>
</feature>
<protein>
    <recommendedName>
        <fullName evidence="8">Major facilitator superfamily (MFS) profile domain-containing protein</fullName>
    </recommendedName>
</protein>
<feature type="transmembrane region" description="Helical" evidence="7">
    <location>
        <begin position="79"/>
        <end position="99"/>
    </location>
</feature>
<feature type="transmembrane region" description="Helical" evidence="7">
    <location>
        <begin position="197"/>
        <end position="217"/>
    </location>
</feature>
<proteinExistence type="predicted"/>
<keyword evidence="5 7" id="KW-0472">Membrane</keyword>
<evidence type="ECO:0000256" key="7">
    <source>
        <dbReference type="SAM" id="Phobius"/>
    </source>
</evidence>
<evidence type="ECO:0000313" key="9">
    <source>
        <dbReference type="EMBL" id="KAF9886953.1"/>
    </source>
</evidence>
<dbReference type="EMBL" id="VCAU01000069">
    <property type="protein sequence ID" value="KAF9886953.1"/>
    <property type="molecule type" value="Genomic_DNA"/>
</dbReference>
<dbReference type="Pfam" id="PF06609">
    <property type="entry name" value="TRI12"/>
    <property type="match status" value="1"/>
</dbReference>
<evidence type="ECO:0000256" key="3">
    <source>
        <dbReference type="ARBA" id="ARBA00022692"/>
    </source>
</evidence>
<evidence type="ECO:0000256" key="1">
    <source>
        <dbReference type="ARBA" id="ARBA00004141"/>
    </source>
</evidence>
<feature type="transmembrane region" description="Helical" evidence="7">
    <location>
        <begin position="432"/>
        <end position="460"/>
    </location>
</feature>
<evidence type="ECO:0000256" key="4">
    <source>
        <dbReference type="ARBA" id="ARBA00022989"/>
    </source>
</evidence>
<feature type="region of interest" description="Disordered" evidence="6">
    <location>
        <begin position="567"/>
        <end position="592"/>
    </location>
</feature>
<reference evidence="9" key="2">
    <citation type="submission" date="2020-02" db="EMBL/GenBank/DDBJ databases">
        <authorList>
            <person name="Gilchrist C.L.M."/>
            <person name="Chooi Y.-H."/>
        </authorList>
    </citation>
    <scope>NUCLEOTIDE SEQUENCE</scope>
    <source>
        <strain evidence="9">MST-FP2251</strain>
    </source>
</reference>
<feature type="transmembrane region" description="Helical" evidence="7">
    <location>
        <begin position="376"/>
        <end position="396"/>
    </location>
</feature>
<feature type="transmembrane region" description="Helical" evidence="7">
    <location>
        <begin position="39"/>
        <end position="67"/>
    </location>
</feature>
<feature type="region of interest" description="Disordered" evidence="6">
    <location>
        <begin position="1"/>
        <end position="27"/>
    </location>
</feature>
<feature type="transmembrane region" description="Helical" evidence="7">
    <location>
        <begin position="238"/>
        <end position="256"/>
    </location>
</feature>
<dbReference type="PROSITE" id="PS00216">
    <property type="entry name" value="SUGAR_TRANSPORT_1"/>
    <property type="match status" value="1"/>
</dbReference>
<keyword evidence="4 7" id="KW-1133">Transmembrane helix</keyword>
<keyword evidence="3 7" id="KW-0812">Transmembrane</keyword>
<dbReference type="PANTHER" id="PTHR23501">
    <property type="entry name" value="MAJOR FACILITATOR SUPERFAMILY"/>
    <property type="match status" value="1"/>
</dbReference>
<dbReference type="GO" id="GO:0005886">
    <property type="term" value="C:plasma membrane"/>
    <property type="evidence" value="ECO:0007669"/>
    <property type="project" value="TreeGrafter"/>
</dbReference>
<evidence type="ECO:0000259" key="8">
    <source>
        <dbReference type="PROSITE" id="PS50850"/>
    </source>
</evidence>
<feature type="transmembrane region" description="Helical" evidence="7">
    <location>
        <begin position="528"/>
        <end position="547"/>
    </location>
</feature>
<feature type="transmembrane region" description="Helical" evidence="7">
    <location>
        <begin position="306"/>
        <end position="327"/>
    </location>
</feature>
<evidence type="ECO:0000256" key="6">
    <source>
        <dbReference type="SAM" id="MobiDB-lite"/>
    </source>
</evidence>
<feature type="transmembrane region" description="Helical" evidence="7">
    <location>
        <begin position="131"/>
        <end position="156"/>
    </location>
</feature>
<dbReference type="Gene3D" id="1.20.1250.20">
    <property type="entry name" value="MFS general substrate transporter like domains"/>
    <property type="match status" value="2"/>
</dbReference>
<dbReference type="GO" id="GO:0022857">
    <property type="term" value="F:transmembrane transporter activity"/>
    <property type="evidence" value="ECO:0007669"/>
    <property type="project" value="InterPro"/>
</dbReference>
<dbReference type="PROSITE" id="PS50850">
    <property type="entry name" value="MFS"/>
    <property type="match status" value="1"/>
</dbReference>
<comment type="subcellular location">
    <subcellularLocation>
        <location evidence="1">Membrane</location>
        <topology evidence="1">Multi-pass membrane protein</topology>
    </subcellularLocation>
</comment>
<accession>A0AAD4CJJ8</accession>
<dbReference type="AlphaFoldDB" id="A0AAD4CJJ8"/>
<dbReference type="InterPro" id="IPR020846">
    <property type="entry name" value="MFS_dom"/>
</dbReference>
<feature type="transmembrane region" description="Helical" evidence="7">
    <location>
        <begin position="268"/>
        <end position="285"/>
    </location>
</feature>
<keyword evidence="10" id="KW-1185">Reference proteome</keyword>
<dbReference type="InterPro" id="IPR036259">
    <property type="entry name" value="MFS_trans_sf"/>
</dbReference>
<dbReference type="InterPro" id="IPR005829">
    <property type="entry name" value="Sugar_transporter_CS"/>
</dbReference>
<name>A0AAD4CJJ8_ASPNN</name>
<dbReference type="InterPro" id="IPR010573">
    <property type="entry name" value="MFS_Str1/Tri12-like"/>
</dbReference>
<dbReference type="SUPFAM" id="SSF103473">
    <property type="entry name" value="MFS general substrate transporter"/>
    <property type="match status" value="1"/>
</dbReference>
<feature type="transmembrane region" description="Helical" evidence="7">
    <location>
        <begin position="403"/>
        <end position="426"/>
    </location>
</feature>
<feature type="transmembrane region" description="Helical" evidence="7">
    <location>
        <begin position="106"/>
        <end position="125"/>
    </location>
</feature>